<dbReference type="GO" id="GO:0008408">
    <property type="term" value="F:3'-5' exonuclease activity"/>
    <property type="evidence" value="ECO:0007669"/>
    <property type="project" value="TreeGrafter"/>
</dbReference>
<dbReference type="SUPFAM" id="SSF53098">
    <property type="entry name" value="Ribonuclease H-like"/>
    <property type="match status" value="1"/>
</dbReference>
<dbReference type="NCBIfam" id="TIGR00573">
    <property type="entry name" value="dnaq"/>
    <property type="match status" value="1"/>
</dbReference>
<dbReference type="Gene3D" id="3.30.420.10">
    <property type="entry name" value="Ribonuclease H-like superfamily/Ribonuclease H"/>
    <property type="match status" value="1"/>
</dbReference>
<dbReference type="Pfam" id="PF00929">
    <property type="entry name" value="RNase_T"/>
    <property type="match status" value="1"/>
</dbReference>
<dbReference type="PANTHER" id="PTHR30231">
    <property type="entry name" value="DNA POLYMERASE III SUBUNIT EPSILON"/>
    <property type="match status" value="1"/>
</dbReference>
<keyword evidence="5" id="KW-1133">Transmembrane helix</keyword>
<comment type="caution">
    <text evidence="7">The sequence shown here is derived from an EMBL/GenBank/DDBJ whole genome shotgun (WGS) entry which is preliminary data.</text>
</comment>
<evidence type="ECO:0000313" key="7">
    <source>
        <dbReference type="EMBL" id="TCL09070.1"/>
    </source>
</evidence>
<protein>
    <recommendedName>
        <fullName evidence="1">DNA-directed DNA polymerase</fullName>
        <ecNumber evidence="1">2.7.7.7</ecNumber>
    </recommendedName>
</protein>
<dbReference type="SMART" id="SM00479">
    <property type="entry name" value="EXOIII"/>
    <property type="match status" value="1"/>
</dbReference>
<dbReference type="GO" id="GO:0003887">
    <property type="term" value="F:DNA-directed DNA polymerase activity"/>
    <property type="evidence" value="ECO:0007669"/>
    <property type="project" value="UniProtKB-EC"/>
</dbReference>
<dbReference type="EMBL" id="SMGR01000001">
    <property type="protein sequence ID" value="TCL09070.1"/>
    <property type="molecule type" value="Genomic_DNA"/>
</dbReference>
<dbReference type="GO" id="GO:0005829">
    <property type="term" value="C:cytosol"/>
    <property type="evidence" value="ECO:0007669"/>
    <property type="project" value="TreeGrafter"/>
</dbReference>
<keyword evidence="5" id="KW-0472">Membrane</keyword>
<evidence type="ECO:0000256" key="2">
    <source>
        <dbReference type="ARBA" id="ARBA00025483"/>
    </source>
</evidence>
<dbReference type="Proteomes" id="UP000295673">
    <property type="component" value="Unassembled WGS sequence"/>
</dbReference>
<evidence type="ECO:0000313" key="8">
    <source>
        <dbReference type="Proteomes" id="UP000295673"/>
    </source>
</evidence>
<dbReference type="InterPro" id="IPR013520">
    <property type="entry name" value="Ribonucl_H"/>
</dbReference>
<dbReference type="InterPro" id="IPR036397">
    <property type="entry name" value="RNaseH_sf"/>
</dbReference>
<evidence type="ECO:0000259" key="6">
    <source>
        <dbReference type="SMART" id="SM00479"/>
    </source>
</evidence>
<feature type="transmembrane region" description="Helical" evidence="5">
    <location>
        <begin position="12"/>
        <end position="33"/>
    </location>
</feature>
<comment type="catalytic activity">
    <reaction evidence="4">
        <text>DNA(n) + a 2'-deoxyribonucleoside 5'-triphosphate = DNA(n+1) + diphosphate</text>
        <dbReference type="Rhea" id="RHEA:22508"/>
        <dbReference type="Rhea" id="RHEA-COMP:17339"/>
        <dbReference type="Rhea" id="RHEA-COMP:17340"/>
        <dbReference type="ChEBI" id="CHEBI:33019"/>
        <dbReference type="ChEBI" id="CHEBI:61560"/>
        <dbReference type="ChEBI" id="CHEBI:173112"/>
        <dbReference type="EC" id="2.7.7.7"/>
    </reaction>
</comment>
<dbReference type="InterPro" id="IPR006054">
    <property type="entry name" value="DnaQ"/>
</dbReference>
<keyword evidence="8" id="KW-1185">Reference proteome</keyword>
<dbReference type="OrthoDB" id="9804290at2"/>
<evidence type="ECO:0000256" key="5">
    <source>
        <dbReference type="SAM" id="Phobius"/>
    </source>
</evidence>
<evidence type="ECO:0000256" key="3">
    <source>
        <dbReference type="ARBA" id="ARBA00026073"/>
    </source>
</evidence>
<dbReference type="RefSeq" id="WP_132859143.1">
    <property type="nucleotide sequence ID" value="NZ_SMGR01000001.1"/>
</dbReference>
<dbReference type="CDD" id="cd06127">
    <property type="entry name" value="DEDDh"/>
    <property type="match status" value="1"/>
</dbReference>
<evidence type="ECO:0000256" key="1">
    <source>
        <dbReference type="ARBA" id="ARBA00012417"/>
    </source>
</evidence>
<dbReference type="FunFam" id="3.30.420.10:FF:000045">
    <property type="entry name" value="3'-5' exonuclease DinG"/>
    <property type="match status" value="1"/>
</dbReference>
<dbReference type="InterPro" id="IPR012337">
    <property type="entry name" value="RNaseH-like_sf"/>
</dbReference>
<evidence type="ECO:0000256" key="4">
    <source>
        <dbReference type="ARBA" id="ARBA00049244"/>
    </source>
</evidence>
<dbReference type="EC" id="2.7.7.7" evidence="1"/>
<name>A0A4V2Q3Z2_9RHOB</name>
<feature type="domain" description="Exonuclease" evidence="6">
    <location>
        <begin position="276"/>
        <end position="445"/>
    </location>
</feature>
<proteinExistence type="predicted"/>
<keyword evidence="5" id="KW-0812">Transmembrane</keyword>
<accession>A0A4V2Q3Z2</accession>
<dbReference type="GO" id="GO:0003677">
    <property type="term" value="F:DNA binding"/>
    <property type="evidence" value="ECO:0007669"/>
    <property type="project" value="InterPro"/>
</dbReference>
<feature type="transmembrane region" description="Helical" evidence="5">
    <location>
        <begin position="45"/>
        <end position="67"/>
    </location>
</feature>
<reference evidence="7 8" key="1">
    <citation type="submission" date="2019-03" db="EMBL/GenBank/DDBJ databases">
        <title>Genomic Encyclopedia of Archaeal and Bacterial Type Strains, Phase II (KMG-II): from individual species to whole genera.</title>
        <authorList>
            <person name="Goeker M."/>
        </authorList>
    </citation>
    <scope>NUCLEOTIDE SEQUENCE [LARGE SCALE GENOMIC DNA]</scope>
    <source>
        <strain evidence="7 8">DSM 26433</strain>
    </source>
</reference>
<comment type="subunit">
    <text evidence="3">DNA polymerase III contains a core (composed of alpha, epsilon and theta chains) that associates with a tau subunit. This core dimerizes to form the POLIII' complex. PolIII' associates with the gamma complex (composed of gamma, delta, delta', psi and chi chains) and with the beta chain to form the complete DNA polymerase III complex.</text>
</comment>
<organism evidence="7 8">
    <name type="scientific">Shimia isoporae</name>
    <dbReference type="NCBI Taxonomy" id="647720"/>
    <lineage>
        <taxon>Bacteria</taxon>
        <taxon>Pseudomonadati</taxon>
        <taxon>Pseudomonadota</taxon>
        <taxon>Alphaproteobacteria</taxon>
        <taxon>Rhodobacterales</taxon>
        <taxon>Roseobacteraceae</taxon>
    </lineage>
</organism>
<dbReference type="GO" id="GO:0045004">
    <property type="term" value="P:DNA replication proofreading"/>
    <property type="evidence" value="ECO:0007669"/>
    <property type="project" value="TreeGrafter"/>
</dbReference>
<comment type="function">
    <text evidence="2">DNA polymerase III is a complex, multichain enzyme responsible for most of the replicative synthesis in bacteria. The epsilon subunit contain the editing function and is a proofreading 3'-5' exonuclease.</text>
</comment>
<dbReference type="AlphaFoldDB" id="A0A4V2Q3Z2"/>
<gene>
    <name evidence="7" type="ORF">BXY66_1113</name>
</gene>
<dbReference type="PANTHER" id="PTHR30231:SF41">
    <property type="entry name" value="DNA POLYMERASE III SUBUNIT EPSILON"/>
    <property type="match status" value="1"/>
</dbReference>
<sequence>MTRLSLRLRILLFFALMAAGGILVVALALFAGYRHSFEGGAGPGFMLAAIISGFGLLGLATAIWFLFDENVAKPIERLASTLRVRAHAGVPAALDTHAARYLGDLAPAADAVTTQLDAQTLDAAELVALETEALSDEKNRLTALLSEIPLAIVLIGPTHRIVLYDGQAASALAQIAPPRLNASIFDYFDKSVLLAAHDELVKSDREIRFEATCLNGDVSFAARLKPLGTARGYMMLIDEAHTHLSPEASRPLTYDFDLLSNAGPSDLLKLPIDRVPFVVFDSETTGLLPHKDEVVQLGAVRVLRGMIVAGEKIDRLVNPARPIPPASTKVHHITDAMVADAPPFQTVATEFHHFARDAVIVAHNAPFDMAFLHRRAKDYDLAWTHPVLDTVLLSAVLFGTTESHTLDALCSRLGVSIPQHLRHTALGDAQATAEVLCRMLPMLKSRGFDTLQKVIEQCQKHSRLLEDLN</sequence>